<evidence type="ECO:0000313" key="4">
    <source>
        <dbReference type="EMBL" id="CAH0109636.1"/>
    </source>
</evidence>
<evidence type="ECO:0000259" key="3">
    <source>
        <dbReference type="Pfam" id="PF13359"/>
    </source>
</evidence>
<dbReference type="Proteomes" id="UP000789390">
    <property type="component" value="Unassembled WGS sequence"/>
</dbReference>
<keyword evidence="2" id="KW-0479">Metal-binding</keyword>
<evidence type="ECO:0000256" key="1">
    <source>
        <dbReference type="ARBA" id="ARBA00001968"/>
    </source>
</evidence>
<accession>A0A8J2RW55</accession>
<dbReference type="Pfam" id="PF13359">
    <property type="entry name" value="DDE_Tnp_4"/>
    <property type="match status" value="1"/>
</dbReference>
<sequence length="140" mass="15795">MDHGKTVAHTAAELNDTLLILILRRHEVDFSIKIEEGALDVSEFEIRQPLNQLPSYTSRKCKTTIKLQIVSTRNLEIIDAVVGFPGSLGDGRILRNSPLSQALGVRLGQTDYHILADTAYPLREHILVPFRNNRDLEDHE</sequence>
<name>A0A8J2RW55_9CRUS</name>
<dbReference type="EMBL" id="CAKKLH010000293">
    <property type="protein sequence ID" value="CAH0109636.1"/>
    <property type="molecule type" value="Genomic_DNA"/>
</dbReference>
<proteinExistence type="predicted"/>
<comment type="caution">
    <text evidence="4">The sequence shown here is derived from an EMBL/GenBank/DDBJ whole genome shotgun (WGS) entry which is preliminary data.</text>
</comment>
<evidence type="ECO:0000256" key="2">
    <source>
        <dbReference type="ARBA" id="ARBA00022723"/>
    </source>
</evidence>
<keyword evidence="5" id="KW-1185">Reference proteome</keyword>
<reference evidence="4" key="1">
    <citation type="submission" date="2021-11" db="EMBL/GenBank/DDBJ databases">
        <authorList>
            <person name="Schell T."/>
        </authorList>
    </citation>
    <scope>NUCLEOTIDE SEQUENCE</scope>
    <source>
        <strain evidence="4">M5</strain>
    </source>
</reference>
<organism evidence="4 5">
    <name type="scientific">Daphnia galeata</name>
    <dbReference type="NCBI Taxonomy" id="27404"/>
    <lineage>
        <taxon>Eukaryota</taxon>
        <taxon>Metazoa</taxon>
        <taxon>Ecdysozoa</taxon>
        <taxon>Arthropoda</taxon>
        <taxon>Crustacea</taxon>
        <taxon>Branchiopoda</taxon>
        <taxon>Diplostraca</taxon>
        <taxon>Cladocera</taxon>
        <taxon>Anomopoda</taxon>
        <taxon>Daphniidae</taxon>
        <taxon>Daphnia</taxon>
    </lineage>
</organism>
<dbReference type="GO" id="GO:0046872">
    <property type="term" value="F:metal ion binding"/>
    <property type="evidence" value="ECO:0007669"/>
    <property type="project" value="UniProtKB-KW"/>
</dbReference>
<feature type="domain" description="DDE Tnp4" evidence="3">
    <location>
        <begin position="39"/>
        <end position="136"/>
    </location>
</feature>
<protein>
    <recommendedName>
        <fullName evidence="3">DDE Tnp4 domain-containing protein</fullName>
    </recommendedName>
</protein>
<dbReference type="OrthoDB" id="6609348at2759"/>
<dbReference type="InterPro" id="IPR027806">
    <property type="entry name" value="HARBI1_dom"/>
</dbReference>
<dbReference type="AlphaFoldDB" id="A0A8J2RW55"/>
<evidence type="ECO:0000313" key="5">
    <source>
        <dbReference type="Proteomes" id="UP000789390"/>
    </source>
</evidence>
<gene>
    <name evidence="4" type="ORF">DGAL_LOCUS13119</name>
</gene>
<comment type="cofactor">
    <cofactor evidence="1">
        <name>a divalent metal cation</name>
        <dbReference type="ChEBI" id="CHEBI:60240"/>
    </cofactor>
</comment>